<comment type="subcellular location">
    <subcellularLocation>
        <location evidence="1 6">Nucleus</location>
    </subcellularLocation>
</comment>
<dbReference type="InParanoid" id="G0MLD8"/>
<dbReference type="EMBL" id="GL379799">
    <property type="protein sequence ID" value="EGT34904.1"/>
    <property type="molecule type" value="Genomic_DNA"/>
</dbReference>
<name>G0MLD8_CAEBE</name>
<evidence type="ECO:0000313" key="7">
    <source>
        <dbReference type="EMBL" id="EGT34904.1"/>
    </source>
</evidence>
<evidence type="ECO:0000256" key="5">
    <source>
        <dbReference type="ARBA" id="ARBA00023242"/>
    </source>
</evidence>
<dbReference type="FunCoup" id="G0MLD8">
    <property type="interactions" value="2352"/>
</dbReference>
<organism evidence="8">
    <name type="scientific">Caenorhabditis brenneri</name>
    <name type="common">Nematode worm</name>
    <dbReference type="NCBI Taxonomy" id="135651"/>
    <lineage>
        <taxon>Eukaryota</taxon>
        <taxon>Metazoa</taxon>
        <taxon>Ecdysozoa</taxon>
        <taxon>Nematoda</taxon>
        <taxon>Chromadorea</taxon>
        <taxon>Rhabditida</taxon>
        <taxon>Rhabditina</taxon>
        <taxon>Rhabditomorpha</taxon>
        <taxon>Rhabditoidea</taxon>
        <taxon>Rhabditidae</taxon>
        <taxon>Peloderinae</taxon>
        <taxon>Caenorhabditis</taxon>
    </lineage>
</organism>
<proteinExistence type="inferred from homology"/>
<comment type="function">
    <text evidence="6">Component of the Mediator complex, a coactivator involved in the regulated transcription of nearly all RNA polymerase II-dependent genes. Mediator functions as a bridge to convey information from gene-specific regulatory proteins to the basal RNA polymerase II transcription machinery. Mediator is recruited to promoters by direct interactions with regulatory proteins and serves as a scaffold for the assembly of a functional preinitiation complex with RNA polymerase II and the general transcription factors.</text>
</comment>
<dbReference type="eggNOG" id="KOG1510">
    <property type="taxonomic scope" value="Eukaryota"/>
</dbReference>
<protein>
    <recommendedName>
        <fullName evidence="6">Mediator of RNA polymerase II transcription subunit 21</fullName>
    </recommendedName>
</protein>
<dbReference type="PANTHER" id="PTHR13381:SF0">
    <property type="entry name" value="MEDIATOR OF RNA POLYMERASE II TRANSCRIPTION SUBUNIT 21"/>
    <property type="match status" value="1"/>
</dbReference>
<evidence type="ECO:0000256" key="4">
    <source>
        <dbReference type="ARBA" id="ARBA00023163"/>
    </source>
</evidence>
<accession>G0MLD8</accession>
<dbReference type="STRING" id="135651.G0MLD8"/>
<dbReference type="GO" id="GO:0003712">
    <property type="term" value="F:transcription coregulator activity"/>
    <property type="evidence" value="ECO:0007669"/>
    <property type="project" value="TreeGrafter"/>
</dbReference>
<dbReference type="OrthoDB" id="526653at2759"/>
<dbReference type="AlphaFoldDB" id="G0MLD8"/>
<evidence type="ECO:0000256" key="1">
    <source>
        <dbReference type="ARBA" id="ARBA00004123"/>
    </source>
</evidence>
<sequence>MADRMTQLQDMINQMATSMTNAIGVLKDTAPPCEFGAISQELEDEPNCAVFAAEIARFAKHIEILIDSFPIETGDVEDEVESKMLQNDAIHKQKVEELTDLVKESNQLVEIVQKKLSEIAQVQINSRPSE</sequence>
<keyword evidence="2 6" id="KW-0805">Transcription regulation</keyword>
<dbReference type="PANTHER" id="PTHR13381">
    <property type="entry name" value="RNA POLYMERASE II HOLOENZYME COMPONENT SRB7"/>
    <property type="match status" value="1"/>
</dbReference>
<reference evidence="8" key="1">
    <citation type="submission" date="2011-07" db="EMBL/GenBank/DDBJ databases">
        <authorList>
            <consortium name="Caenorhabditis brenneri Sequencing and Analysis Consortium"/>
            <person name="Wilson R.K."/>
        </authorList>
    </citation>
    <scope>NUCLEOTIDE SEQUENCE [LARGE SCALE GENOMIC DNA]</scope>
    <source>
        <strain evidence="8">PB2801</strain>
    </source>
</reference>
<comment type="subunit">
    <text evidence="6">Component of the Mediator complex.</text>
</comment>
<evidence type="ECO:0000256" key="6">
    <source>
        <dbReference type="RuleBase" id="RU366036"/>
    </source>
</evidence>
<evidence type="ECO:0000256" key="3">
    <source>
        <dbReference type="ARBA" id="ARBA00023159"/>
    </source>
</evidence>
<dbReference type="InterPro" id="IPR037212">
    <property type="entry name" value="Med7/Med21-like"/>
</dbReference>
<dbReference type="HOGENOM" id="CLU_126757_0_0_1"/>
<dbReference type="Proteomes" id="UP000008068">
    <property type="component" value="Unassembled WGS sequence"/>
</dbReference>
<keyword evidence="3 6" id="KW-0010">Activator</keyword>
<keyword evidence="5 6" id="KW-0539">Nucleus</keyword>
<dbReference type="InterPro" id="IPR021384">
    <property type="entry name" value="Mediator_Med21"/>
</dbReference>
<dbReference type="SUPFAM" id="SSF140718">
    <property type="entry name" value="Mediator hinge subcomplex-like"/>
    <property type="match status" value="1"/>
</dbReference>
<gene>
    <name evidence="7" type="ORF">CAEBREN_23537</name>
</gene>
<keyword evidence="4 6" id="KW-0804">Transcription</keyword>
<dbReference type="Gene3D" id="6.10.280.10">
    <property type="entry name" value="Mediator complex, subunit Med21"/>
    <property type="match status" value="1"/>
</dbReference>
<dbReference type="OMA" id="EISECEM"/>
<evidence type="ECO:0000313" key="8">
    <source>
        <dbReference type="Proteomes" id="UP000008068"/>
    </source>
</evidence>
<dbReference type="GO" id="GO:0016592">
    <property type="term" value="C:mediator complex"/>
    <property type="evidence" value="ECO:0007669"/>
    <property type="project" value="UniProtKB-UniRule"/>
</dbReference>
<comment type="similarity">
    <text evidence="6">Belongs to the Mediator complex subunit 21 family.</text>
</comment>
<dbReference type="GO" id="GO:0006357">
    <property type="term" value="P:regulation of transcription by RNA polymerase II"/>
    <property type="evidence" value="ECO:0007669"/>
    <property type="project" value="TreeGrafter"/>
</dbReference>
<evidence type="ECO:0000256" key="2">
    <source>
        <dbReference type="ARBA" id="ARBA00023015"/>
    </source>
</evidence>
<keyword evidence="8" id="KW-1185">Reference proteome</keyword>